<evidence type="ECO:0008006" key="3">
    <source>
        <dbReference type="Google" id="ProtNLM"/>
    </source>
</evidence>
<keyword evidence="2" id="KW-1185">Reference proteome</keyword>
<comment type="caution">
    <text evidence="1">The sequence shown here is derived from an EMBL/GenBank/DDBJ whole genome shotgun (WGS) entry which is preliminary data.</text>
</comment>
<sequence>MGTALSMSFDGRRYRSQFGGGPRKRFFNVHEIRGCVNEKGEELALRSTQYDLLSYVPLNKVPAELARYEGSMACKAPFTVILPHLTVPELKDVCRMHGILTSSRCLRHELLEKLKEHTCHDDCVLSIAILKACDTQGGSDRASLLDIEDPELVKTAALFSPDDLGDKLPNHLRCSANVLFKLVAITRQSAGDNNDDIVWMSIRSQFPLSGVNLNVKLHLRFMSALIVHR</sequence>
<dbReference type="EMBL" id="SDEE01000460">
    <property type="protein sequence ID" value="RXW16239.1"/>
    <property type="molecule type" value="Genomic_DNA"/>
</dbReference>
<protein>
    <recommendedName>
        <fullName evidence="3">SAP domain-containing protein</fullName>
    </recommendedName>
</protein>
<evidence type="ECO:0000313" key="1">
    <source>
        <dbReference type="EMBL" id="RXW16239.1"/>
    </source>
</evidence>
<proteinExistence type="predicted"/>
<evidence type="ECO:0000313" key="2">
    <source>
        <dbReference type="Proteomes" id="UP000290288"/>
    </source>
</evidence>
<organism evidence="1 2">
    <name type="scientific">Candolleomyces aberdarensis</name>
    <dbReference type="NCBI Taxonomy" id="2316362"/>
    <lineage>
        <taxon>Eukaryota</taxon>
        <taxon>Fungi</taxon>
        <taxon>Dikarya</taxon>
        <taxon>Basidiomycota</taxon>
        <taxon>Agaricomycotina</taxon>
        <taxon>Agaricomycetes</taxon>
        <taxon>Agaricomycetidae</taxon>
        <taxon>Agaricales</taxon>
        <taxon>Agaricineae</taxon>
        <taxon>Psathyrellaceae</taxon>
        <taxon>Candolleomyces</taxon>
    </lineage>
</organism>
<reference evidence="1 2" key="1">
    <citation type="submission" date="2019-01" db="EMBL/GenBank/DDBJ databases">
        <title>Draft genome sequence of Psathyrella aberdarensis IHI B618.</title>
        <authorList>
            <person name="Buettner E."/>
            <person name="Kellner H."/>
        </authorList>
    </citation>
    <scope>NUCLEOTIDE SEQUENCE [LARGE SCALE GENOMIC DNA]</scope>
    <source>
        <strain evidence="1 2">IHI B618</strain>
    </source>
</reference>
<dbReference type="Proteomes" id="UP000290288">
    <property type="component" value="Unassembled WGS sequence"/>
</dbReference>
<name>A0A4Q2DA61_9AGAR</name>
<gene>
    <name evidence="1" type="ORF">EST38_g9619</name>
</gene>
<dbReference type="STRING" id="2316362.A0A4Q2DA61"/>
<dbReference type="AlphaFoldDB" id="A0A4Q2DA61"/>
<accession>A0A4Q2DA61</accession>